<evidence type="ECO:0000256" key="5">
    <source>
        <dbReference type="SAM" id="MobiDB-lite"/>
    </source>
</evidence>
<feature type="region of interest" description="Disordered" evidence="5">
    <location>
        <begin position="1"/>
        <end position="21"/>
    </location>
</feature>
<accession>A0A811R0W6</accession>
<feature type="region of interest" description="Disordered" evidence="5">
    <location>
        <begin position="207"/>
        <end position="297"/>
    </location>
</feature>
<organism evidence="7 8">
    <name type="scientific">Miscanthus lutarioriparius</name>
    <dbReference type="NCBI Taxonomy" id="422564"/>
    <lineage>
        <taxon>Eukaryota</taxon>
        <taxon>Viridiplantae</taxon>
        <taxon>Streptophyta</taxon>
        <taxon>Embryophyta</taxon>
        <taxon>Tracheophyta</taxon>
        <taxon>Spermatophyta</taxon>
        <taxon>Magnoliopsida</taxon>
        <taxon>Liliopsida</taxon>
        <taxon>Poales</taxon>
        <taxon>Poaceae</taxon>
        <taxon>PACMAD clade</taxon>
        <taxon>Panicoideae</taxon>
        <taxon>Andropogonodae</taxon>
        <taxon>Andropogoneae</taxon>
        <taxon>Saccharinae</taxon>
        <taxon>Miscanthus</taxon>
    </lineage>
</organism>
<gene>
    <name evidence="7" type="ORF">NCGR_LOCUS46071</name>
</gene>
<feature type="region of interest" description="Disordered" evidence="5">
    <location>
        <begin position="341"/>
        <end position="406"/>
    </location>
</feature>
<dbReference type="PANTHER" id="PTHR31719">
    <property type="entry name" value="NAC TRANSCRIPTION FACTOR 56"/>
    <property type="match status" value="1"/>
</dbReference>
<feature type="compositionally biased region" description="Basic and acidic residues" evidence="5">
    <location>
        <begin position="91"/>
        <end position="104"/>
    </location>
</feature>
<keyword evidence="8" id="KW-1185">Reference proteome</keyword>
<dbReference type="Proteomes" id="UP000604825">
    <property type="component" value="Unassembled WGS sequence"/>
</dbReference>
<dbReference type="EMBL" id="CAJGYO010000012">
    <property type="protein sequence ID" value="CAD6262736.1"/>
    <property type="molecule type" value="Genomic_DNA"/>
</dbReference>
<name>A0A811R0W6_9POAL</name>
<dbReference type="PROSITE" id="PS51005">
    <property type="entry name" value="NAC"/>
    <property type="match status" value="1"/>
</dbReference>
<keyword evidence="2" id="KW-0238">DNA-binding</keyword>
<evidence type="ECO:0000256" key="4">
    <source>
        <dbReference type="ARBA" id="ARBA00023242"/>
    </source>
</evidence>
<feature type="compositionally biased region" description="Pro residues" evidence="5">
    <location>
        <begin position="390"/>
        <end position="402"/>
    </location>
</feature>
<dbReference type="GO" id="GO:0003677">
    <property type="term" value="F:DNA binding"/>
    <property type="evidence" value="ECO:0007669"/>
    <property type="project" value="UniProtKB-KW"/>
</dbReference>
<evidence type="ECO:0000313" key="7">
    <source>
        <dbReference type="EMBL" id="CAD6262736.1"/>
    </source>
</evidence>
<sequence>MAEAEERPSGGGDDENGKYPIGFRFKPTTEELVEFYLLPKLLDEPTVPNEFVIEADAYGCDPEILTEKYKDSGVDDTWYFLSPRYRKYRGGDRPVRRTADDRGRWKPSTGQSKPPEEEEGASTNHSKAKKAAFSENTLAYYVGPTKDETKTKWLMHELVVPETPDSGFHSKSAAARPSDDMLLNRYVVCRIYKSPLRKWKEIEEAAAEVPASSQSSGPAPERVGEAAARAPSSRQPPAKRPAVERPATSGHTGTPNKGVSVSQTTLFPGGRSAPTRGSGGGSSVRMPPVGVGTGAAGHHGPELPALVHWPLVYNNSMQGPVQVQQPPLVYGYGNQAAGMPNANGQAAPGQGPPVSRLRPPRCAAATAPNSLCPKTMMGPPNLADGQSAWPPSPRQQQPPPPPETDEACRNRVYARLIAEMKLQKAQESSAARAGQQRIEQTAPSAQPACFHDEGGDRPVGVEAIVSPAQFSAPHGGYPYSSSSSNLAQRPQRQQSSSAAPAPAAVEKAPAAENVPSKQSLPPAPGANEGSCKGDAATATIADNIILQILTADCWPL</sequence>
<feature type="region of interest" description="Disordered" evidence="5">
    <location>
        <begin position="472"/>
        <end position="533"/>
    </location>
</feature>
<keyword evidence="3" id="KW-0804">Transcription</keyword>
<keyword evidence="1" id="KW-0805">Transcription regulation</keyword>
<feature type="domain" description="NAC" evidence="6">
    <location>
        <begin position="19"/>
        <end position="194"/>
    </location>
</feature>
<dbReference type="AlphaFoldDB" id="A0A811R0W6"/>
<proteinExistence type="predicted"/>
<dbReference type="InterPro" id="IPR003441">
    <property type="entry name" value="NAC-dom"/>
</dbReference>
<evidence type="ECO:0000259" key="6">
    <source>
        <dbReference type="PROSITE" id="PS51005"/>
    </source>
</evidence>
<evidence type="ECO:0000256" key="1">
    <source>
        <dbReference type="ARBA" id="ARBA00023015"/>
    </source>
</evidence>
<keyword evidence="4" id="KW-0539">Nucleus</keyword>
<dbReference type="OrthoDB" id="682155at2759"/>
<feature type="region of interest" description="Disordered" evidence="5">
    <location>
        <begin position="91"/>
        <end position="129"/>
    </location>
</feature>
<feature type="compositionally biased region" description="Low complexity" evidence="5">
    <location>
        <begin position="480"/>
        <end position="512"/>
    </location>
</feature>
<dbReference type="InterPro" id="IPR036093">
    <property type="entry name" value="NAC_dom_sf"/>
</dbReference>
<dbReference type="Pfam" id="PF02365">
    <property type="entry name" value="NAM"/>
    <property type="match status" value="1"/>
</dbReference>
<protein>
    <recommendedName>
        <fullName evidence="6">NAC domain-containing protein</fullName>
    </recommendedName>
</protein>
<evidence type="ECO:0000256" key="3">
    <source>
        <dbReference type="ARBA" id="ARBA00023163"/>
    </source>
</evidence>
<feature type="region of interest" description="Disordered" evidence="5">
    <location>
        <begin position="425"/>
        <end position="459"/>
    </location>
</feature>
<dbReference type="Gene3D" id="2.170.150.80">
    <property type="entry name" value="NAC domain"/>
    <property type="match status" value="1"/>
</dbReference>
<evidence type="ECO:0000256" key="2">
    <source>
        <dbReference type="ARBA" id="ARBA00023125"/>
    </source>
</evidence>
<reference evidence="7" key="1">
    <citation type="submission" date="2020-10" db="EMBL/GenBank/DDBJ databases">
        <authorList>
            <person name="Han B."/>
            <person name="Lu T."/>
            <person name="Zhao Q."/>
            <person name="Huang X."/>
            <person name="Zhao Y."/>
        </authorList>
    </citation>
    <scope>NUCLEOTIDE SEQUENCE</scope>
</reference>
<dbReference type="SUPFAM" id="SSF101941">
    <property type="entry name" value="NAC domain"/>
    <property type="match status" value="1"/>
</dbReference>
<feature type="compositionally biased region" description="Polar residues" evidence="5">
    <location>
        <begin position="249"/>
        <end position="266"/>
    </location>
</feature>
<feature type="compositionally biased region" description="Low complexity" evidence="5">
    <location>
        <begin position="226"/>
        <end position="236"/>
    </location>
</feature>
<comment type="caution">
    <text evidence="7">The sequence shown here is derived from an EMBL/GenBank/DDBJ whole genome shotgun (WGS) entry which is preliminary data.</text>
</comment>
<dbReference type="PANTHER" id="PTHR31719:SF243">
    <property type="entry name" value="NAC DOMAIN-CONTAINING PROTEIN"/>
    <property type="match status" value="1"/>
</dbReference>
<evidence type="ECO:0000313" key="8">
    <source>
        <dbReference type="Proteomes" id="UP000604825"/>
    </source>
</evidence>
<dbReference type="GO" id="GO:0006355">
    <property type="term" value="P:regulation of DNA-templated transcription"/>
    <property type="evidence" value="ECO:0007669"/>
    <property type="project" value="InterPro"/>
</dbReference>